<organism evidence="2 3">
    <name type="scientific">Prosthecobacter debontii</name>
    <dbReference type="NCBI Taxonomy" id="48467"/>
    <lineage>
        <taxon>Bacteria</taxon>
        <taxon>Pseudomonadati</taxon>
        <taxon>Verrucomicrobiota</taxon>
        <taxon>Verrucomicrobiia</taxon>
        <taxon>Verrucomicrobiales</taxon>
        <taxon>Verrucomicrobiaceae</taxon>
        <taxon>Prosthecobacter</taxon>
    </lineage>
</organism>
<evidence type="ECO:0000256" key="1">
    <source>
        <dbReference type="SAM" id="MobiDB-lite"/>
    </source>
</evidence>
<name>A0A1T4X571_9BACT</name>
<reference evidence="3" key="1">
    <citation type="submission" date="2017-02" db="EMBL/GenBank/DDBJ databases">
        <authorList>
            <person name="Varghese N."/>
            <person name="Submissions S."/>
        </authorList>
    </citation>
    <scope>NUCLEOTIDE SEQUENCE [LARGE SCALE GENOMIC DNA]</scope>
    <source>
        <strain evidence="3">ATCC 700200</strain>
    </source>
</reference>
<feature type="compositionally biased region" description="Polar residues" evidence="1">
    <location>
        <begin position="58"/>
        <end position="72"/>
    </location>
</feature>
<evidence type="ECO:0000313" key="2">
    <source>
        <dbReference type="EMBL" id="SKA84742.1"/>
    </source>
</evidence>
<dbReference type="EMBL" id="FUYE01000003">
    <property type="protein sequence ID" value="SKA84742.1"/>
    <property type="molecule type" value="Genomic_DNA"/>
</dbReference>
<feature type="region of interest" description="Disordered" evidence="1">
    <location>
        <begin position="48"/>
        <end position="72"/>
    </location>
</feature>
<dbReference type="AlphaFoldDB" id="A0A1T4X571"/>
<proteinExistence type="predicted"/>
<dbReference type="RefSeq" id="WP_078812263.1">
    <property type="nucleotide sequence ID" value="NZ_FUYE01000003.1"/>
</dbReference>
<dbReference type="STRING" id="48467.SAMN02745166_01054"/>
<feature type="compositionally biased region" description="Basic and acidic residues" evidence="1">
    <location>
        <begin position="48"/>
        <end position="57"/>
    </location>
</feature>
<dbReference type="Proteomes" id="UP000190774">
    <property type="component" value="Unassembled WGS sequence"/>
</dbReference>
<accession>A0A1T4X571</accession>
<gene>
    <name evidence="2" type="ORF">SAMN02745166_01054</name>
</gene>
<sequence length="72" mass="7776">MMTTSHLLAFACGSLVASLLWGVLSLRAEKVHACLIAAARRNERQKAYAEGYQDRATAETQPSDIASPSSRP</sequence>
<evidence type="ECO:0000313" key="3">
    <source>
        <dbReference type="Proteomes" id="UP000190774"/>
    </source>
</evidence>
<keyword evidence="3" id="KW-1185">Reference proteome</keyword>
<protein>
    <submittedName>
        <fullName evidence="2">Uncharacterized protein</fullName>
    </submittedName>
</protein>